<sequence>MKPACAFLEQVRWPNGPVCPKCGSVERASRLRGRPGTWRCCVGSCRAHFSVTAGTPLHRTRVPLTKWFLAIWLISTSSKGISGIATQSRVSARKLAEWLDIDDRTAWYMDHRIRRLLADPDWRKLSGMVEANGHAVGAPRQMYDGGRKNPEDDDPGSAPAARGGNAAPVARWFWSPQSVPAKSGSGGSRRTHRSRSATLGGS</sequence>
<dbReference type="Proteomes" id="UP001296873">
    <property type="component" value="Unassembled WGS sequence"/>
</dbReference>
<dbReference type="InterPro" id="IPR024442">
    <property type="entry name" value="Transposase_Zn_ribbon"/>
</dbReference>
<organism evidence="3 4">
    <name type="scientific">Rhodovibrio sodomensis</name>
    <dbReference type="NCBI Taxonomy" id="1088"/>
    <lineage>
        <taxon>Bacteria</taxon>
        <taxon>Pseudomonadati</taxon>
        <taxon>Pseudomonadota</taxon>
        <taxon>Alphaproteobacteria</taxon>
        <taxon>Rhodospirillales</taxon>
        <taxon>Rhodovibrionaceae</taxon>
        <taxon>Rhodovibrio</taxon>
    </lineage>
</organism>
<evidence type="ECO:0000313" key="4">
    <source>
        <dbReference type="Proteomes" id="UP001296873"/>
    </source>
</evidence>
<name>A0ABS1DJ91_9PROT</name>
<reference evidence="3 4" key="1">
    <citation type="journal article" date="2020" name="Microorganisms">
        <title>Osmotic Adaptation and Compatible Solute Biosynthesis of Phototrophic Bacteria as Revealed from Genome Analyses.</title>
        <authorList>
            <person name="Imhoff J.F."/>
            <person name="Rahn T."/>
            <person name="Kunzel S."/>
            <person name="Keller A."/>
            <person name="Neulinger S.C."/>
        </authorList>
    </citation>
    <scope>NUCLEOTIDE SEQUENCE [LARGE SCALE GENOMIC DNA]</scope>
    <source>
        <strain evidence="3 4">DSM 9895</strain>
    </source>
</reference>
<comment type="caution">
    <text evidence="3">The sequence shown here is derived from an EMBL/GenBank/DDBJ whole genome shotgun (WGS) entry which is preliminary data.</text>
</comment>
<protein>
    <recommendedName>
        <fullName evidence="2">Transposase zinc-ribbon domain-containing protein</fullName>
    </recommendedName>
</protein>
<keyword evidence="4" id="KW-1185">Reference proteome</keyword>
<evidence type="ECO:0000313" key="3">
    <source>
        <dbReference type="EMBL" id="MBK1670570.1"/>
    </source>
</evidence>
<proteinExistence type="predicted"/>
<accession>A0ABS1DJ91</accession>
<dbReference type="Pfam" id="PF12760">
    <property type="entry name" value="Zn_ribbon_IS1595"/>
    <property type="match status" value="1"/>
</dbReference>
<evidence type="ECO:0000259" key="2">
    <source>
        <dbReference type="Pfam" id="PF12760"/>
    </source>
</evidence>
<feature type="region of interest" description="Disordered" evidence="1">
    <location>
        <begin position="136"/>
        <end position="202"/>
    </location>
</feature>
<feature type="domain" description="Transposase zinc-ribbon" evidence="2">
    <location>
        <begin position="4"/>
        <end position="46"/>
    </location>
</feature>
<dbReference type="EMBL" id="NRRL01000101">
    <property type="protein sequence ID" value="MBK1670570.1"/>
    <property type="molecule type" value="Genomic_DNA"/>
</dbReference>
<evidence type="ECO:0000256" key="1">
    <source>
        <dbReference type="SAM" id="MobiDB-lite"/>
    </source>
</evidence>
<gene>
    <name evidence="3" type="ORF">CKO28_21345</name>
</gene>